<keyword evidence="3" id="KW-1185">Reference proteome</keyword>
<evidence type="ECO:0000313" key="3">
    <source>
        <dbReference type="Proteomes" id="UP000233551"/>
    </source>
</evidence>
<comment type="caution">
    <text evidence="2">The sequence shown here is derived from an EMBL/GenBank/DDBJ whole genome shotgun (WGS) entry which is preliminary data.</text>
</comment>
<accession>A0A2I0J104</accession>
<protein>
    <submittedName>
        <fullName evidence="2">Uncharacterized protein</fullName>
    </submittedName>
</protein>
<evidence type="ECO:0000313" key="2">
    <source>
        <dbReference type="EMBL" id="PKI49917.1"/>
    </source>
</evidence>
<evidence type="ECO:0000256" key="1">
    <source>
        <dbReference type="SAM" id="MobiDB-lite"/>
    </source>
</evidence>
<reference evidence="2 3" key="1">
    <citation type="submission" date="2017-11" db="EMBL/GenBank/DDBJ databases">
        <title>De-novo sequencing of pomegranate (Punica granatum L.) genome.</title>
        <authorList>
            <person name="Akparov Z."/>
            <person name="Amiraslanov A."/>
            <person name="Hajiyeva S."/>
            <person name="Abbasov M."/>
            <person name="Kaur K."/>
            <person name="Hamwieh A."/>
            <person name="Solovyev V."/>
            <person name="Salamov A."/>
            <person name="Braich B."/>
            <person name="Kosarev P."/>
            <person name="Mahmoud A."/>
            <person name="Hajiyev E."/>
            <person name="Babayeva S."/>
            <person name="Izzatullayeva V."/>
            <person name="Mammadov A."/>
            <person name="Mammadov A."/>
            <person name="Sharifova S."/>
            <person name="Ojaghi J."/>
            <person name="Eynullazada K."/>
            <person name="Bayramov B."/>
            <person name="Abdulazimova A."/>
            <person name="Shahmuradov I."/>
        </authorList>
    </citation>
    <scope>NUCLEOTIDE SEQUENCE [LARGE SCALE GENOMIC DNA]</scope>
    <source>
        <strain evidence="3">cv. AG2017</strain>
        <tissue evidence="2">Leaf</tissue>
    </source>
</reference>
<dbReference type="EMBL" id="PGOL01002175">
    <property type="protein sequence ID" value="PKI49917.1"/>
    <property type="molecule type" value="Genomic_DNA"/>
</dbReference>
<gene>
    <name evidence="2" type="ORF">CRG98_029701</name>
</gene>
<proteinExistence type="predicted"/>
<dbReference type="AlphaFoldDB" id="A0A2I0J104"/>
<organism evidence="2 3">
    <name type="scientific">Punica granatum</name>
    <name type="common">Pomegranate</name>
    <dbReference type="NCBI Taxonomy" id="22663"/>
    <lineage>
        <taxon>Eukaryota</taxon>
        <taxon>Viridiplantae</taxon>
        <taxon>Streptophyta</taxon>
        <taxon>Embryophyta</taxon>
        <taxon>Tracheophyta</taxon>
        <taxon>Spermatophyta</taxon>
        <taxon>Magnoliopsida</taxon>
        <taxon>eudicotyledons</taxon>
        <taxon>Gunneridae</taxon>
        <taxon>Pentapetalae</taxon>
        <taxon>rosids</taxon>
        <taxon>malvids</taxon>
        <taxon>Myrtales</taxon>
        <taxon>Lythraceae</taxon>
        <taxon>Punica</taxon>
    </lineage>
</organism>
<sequence length="229" mass="25569">MNHTTHLDLSRNTLRVSDALFMSLGAQSQQTEITMISGSPKQLRKQSEKSNFDLLGHLRLDICITGIRVKGPCDLTVYVKMTDMGCRCKICCQKWVVSIISVKNNVSGEQCTCHPSVCQSSARNRARARARTRVAPITVRESLRPHVLPLACMHVCARHRASERPSPRDRAPTCASAHQTSSRAPSRAFHSFPRPLSSIQGLHRVNRLSNTSSTLSSYPEARYNIFDLE</sequence>
<feature type="region of interest" description="Disordered" evidence="1">
    <location>
        <begin position="163"/>
        <end position="194"/>
    </location>
</feature>
<name>A0A2I0J104_PUNGR</name>
<dbReference type="Proteomes" id="UP000233551">
    <property type="component" value="Unassembled WGS sequence"/>
</dbReference>